<evidence type="ECO:0000256" key="1">
    <source>
        <dbReference type="ARBA" id="ARBA00005443"/>
    </source>
</evidence>
<evidence type="ECO:0000256" key="8">
    <source>
        <dbReference type="ARBA" id="ARBA00029691"/>
    </source>
</evidence>
<evidence type="ECO:0000256" key="6">
    <source>
        <dbReference type="ARBA" id="ARBA00023140"/>
    </source>
</evidence>
<gene>
    <name evidence="14" type="ORF">CDD80_1055</name>
</gene>
<keyword evidence="11" id="KW-0175">Coiled coil</keyword>
<dbReference type="GO" id="GO:0016560">
    <property type="term" value="P:protein import into peroxisome matrix, docking"/>
    <property type="evidence" value="ECO:0007669"/>
    <property type="project" value="UniProtKB-UniRule"/>
</dbReference>
<feature type="compositionally biased region" description="Low complexity" evidence="12">
    <location>
        <begin position="274"/>
        <end position="284"/>
    </location>
</feature>
<name>A0A2C5ZL32_9HYPO</name>
<keyword evidence="6 10" id="KW-0576">Peroxisome</keyword>
<dbReference type="AlphaFoldDB" id="A0A2C5ZL32"/>
<evidence type="ECO:0000256" key="7">
    <source>
        <dbReference type="ARBA" id="ARBA00029502"/>
    </source>
</evidence>
<comment type="subcellular location">
    <subcellularLocation>
        <location evidence="9 10">Peroxisome membrane</location>
    </subcellularLocation>
</comment>
<evidence type="ECO:0000259" key="13">
    <source>
        <dbReference type="Pfam" id="PF04695"/>
    </source>
</evidence>
<feature type="coiled-coil region" evidence="11">
    <location>
        <begin position="146"/>
        <end position="209"/>
    </location>
</feature>
<dbReference type="GO" id="GO:0005778">
    <property type="term" value="C:peroxisomal membrane"/>
    <property type="evidence" value="ECO:0007669"/>
    <property type="project" value="UniProtKB-SubCell"/>
</dbReference>
<feature type="compositionally biased region" description="Polar residues" evidence="12">
    <location>
        <begin position="311"/>
        <end position="327"/>
    </location>
</feature>
<dbReference type="GO" id="GO:0005102">
    <property type="term" value="F:signaling receptor binding"/>
    <property type="evidence" value="ECO:0007669"/>
    <property type="project" value="TreeGrafter"/>
</dbReference>
<comment type="similarity">
    <text evidence="1 10">Belongs to the peroxin-14 family.</text>
</comment>
<protein>
    <recommendedName>
        <fullName evidence="7 10">Peroxisomal membrane protein PEX14</fullName>
    </recommendedName>
    <alternativeName>
        <fullName evidence="8 10">Peroxin-14</fullName>
    </alternativeName>
</protein>
<comment type="caution">
    <text evidence="14">The sequence shown here is derived from an EMBL/GenBank/DDBJ whole genome shotgun (WGS) entry which is preliminary data.</text>
</comment>
<dbReference type="STRING" id="2004952.A0A2C5ZL32"/>
<evidence type="ECO:0000256" key="11">
    <source>
        <dbReference type="SAM" id="Coils"/>
    </source>
</evidence>
<evidence type="ECO:0000313" key="15">
    <source>
        <dbReference type="Proteomes" id="UP000226431"/>
    </source>
</evidence>
<dbReference type="Proteomes" id="UP000226431">
    <property type="component" value="Unassembled WGS sequence"/>
</dbReference>
<feature type="compositionally biased region" description="Pro residues" evidence="12">
    <location>
        <begin position="57"/>
        <end position="70"/>
    </location>
</feature>
<feature type="region of interest" description="Disordered" evidence="12">
    <location>
        <begin position="308"/>
        <end position="327"/>
    </location>
</feature>
<dbReference type="OrthoDB" id="5549158at2759"/>
<accession>A0A2C5ZL32</accession>
<evidence type="ECO:0000256" key="9">
    <source>
        <dbReference type="ARBA" id="ARBA00046271"/>
    </source>
</evidence>
<evidence type="ECO:0000256" key="4">
    <source>
        <dbReference type="ARBA" id="ARBA00023010"/>
    </source>
</evidence>
<keyword evidence="3 10" id="KW-0653">Protein transport</keyword>
<dbReference type="PANTHER" id="PTHR23058">
    <property type="entry name" value="PEROXISOMAL MEMBRANE PROTEIN PEX14"/>
    <property type="match status" value="1"/>
</dbReference>
<evidence type="ECO:0000313" key="14">
    <source>
        <dbReference type="EMBL" id="PHH80543.1"/>
    </source>
</evidence>
<keyword evidence="2 10" id="KW-0813">Transport</keyword>
<feature type="region of interest" description="Disordered" evidence="12">
    <location>
        <begin position="242"/>
        <end position="294"/>
    </location>
</feature>
<dbReference type="InterPro" id="IPR036388">
    <property type="entry name" value="WH-like_DNA-bd_sf"/>
</dbReference>
<evidence type="ECO:0000256" key="12">
    <source>
        <dbReference type="SAM" id="MobiDB-lite"/>
    </source>
</evidence>
<dbReference type="InterPro" id="IPR025655">
    <property type="entry name" value="PEX14"/>
</dbReference>
<feature type="domain" description="Peroxisome membrane anchor protein Pex14p N-terminal" evidence="13">
    <location>
        <begin position="4"/>
        <end position="48"/>
    </location>
</feature>
<dbReference type="InterPro" id="IPR006785">
    <property type="entry name" value="Pex14_N"/>
</dbReference>
<keyword evidence="4" id="KW-0811">Translocation</keyword>
<dbReference type="Pfam" id="PF04695">
    <property type="entry name" value="Pex14_N"/>
    <property type="match status" value="1"/>
</dbReference>
<evidence type="ECO:0000256" key="5">
    <source>
        <dbReference type="ARBA" id="ARBA00023136"/>
    </source>
</evidence>
<reference evidence="14 15" key="1">
    <citation type="submission" date="2017-06" db="EMBL/GenBank/DDBJ databases">
        <title>Ant-infecting Ophiocordyceps genomes reveal a high diversity of potential behavioral manipulation genes and a possible major role for enterotoxins.</title>
        <authorList>
            <person name="De Bekker C."/>
            <person name="Evans H.C."/>
            <person name="Brachmann A."/>
            <person name="Hughes D.P."/>
        </authorList>
    </citation>
    <scope>NUCLEOTIDE SEQUENCE [LARGE SCALE GENOMIC DNA]</scope>
    <source>
        <strain evidence="14 15">Map16</strain>
    </source>
</reference>
<comment type="function">
    <text evidence="10">Component of the PEX13-PEX14 docking complex, a translocon channel that specifically mediates the import of peroxisomal cargo proteins bound to PEX5 receptor. The PEX13-PEX14 docking complex forms a large import pore which can be opened to a diameter of about 9 nm. Mechanistically, PEX5 receptor along with cargo proteins associates with the PEX14 subunit of the PEX13-PEX14 docking complex in the cytosol, leading to the insertion of the receptor into the organelle membrane with the concomitant translocation of the cargo into the peroxisome matrix.</text>
</comment>
<organism evidence="14 15">
    <name type="scientific">Ophiocordyceps camponoti-rufipedis</name>
    <dbReference type="NCBI Taxonomy" id="2004952"/>
    <lineage>
        <taxon>Eukaryota</taxon>
        <taxon>Fungi</taxon>
        <taxon>Dikarya</taxon>
        <taxon>Ascomycota</taxon>
        <taxon>Pezizomycotina</taxon>
        <taxon>Sordariomycetes</taxon>
        <taxon>Hypocreomycetidae</taxon>
        <taxon>Hypocreales</taxon>
        <taxon>Ophiocordycipitaceae</taxon>
        <taxon>Ophiocordyceps</taxon>
    </lineage>
</organism>
<dbReference type="GO" id="GO:1990429">
    <property type="term" value="C:peroxisomal importomer complex"/>
    <property type="evidence" value="ECO:0007669"/>
    <property type="project" value="TreeGrafter"/>
</dbReference>
<dbReference type="Gene3D" id="1.10.10.10">
    <property type="entry name" value="Winged helix-like DNA-binding domain superfamily/Winged helix DNA-binding domain"/>
    <property type="match status" value="1"/>
</dbReference>
<keyword evidence="5 10" id="KW-0472">Membrane</keyword>
<evidence type="ECO:0000256" key="10">
    <source>
        <dbReference type="RuleBase" id="RU367032"/>
    </source>
</evidence>
<proteinExistence type="inferred from homology"/>
<feature type="region of interest" description="Disordered" evidence="12">
    <location>
        <begin position="42"/>
        <end position="70"/>
    </location>
</feature>
<evidence type="ECO:0000256" key="3">
    <source>
        <dbReference type="ARBA" id="ARBA00022927"/>
    </source>
</evidence>
<sequence length="327" mass="34860">MAIREELVASAAQFLQDPSVASSSIENKISFLRAKNLTQEEIDSSLARAGGPTTSPAQPPPAAPYPPAPLQPYHQPYPSYAWQQAPPPRAPTRDWRDWFIMATVVSGVGYGLYTLGKRYVTPLVAPPTPERLEQDKKAIEEQFDRAFALVEQLAQDTEELKRAEQERTKRLDSALSDLERTMADLKTANRRREDDAQRIRDDVQALKDAIPKAMSSQKDVTDGRLSEINGELGSLKALVTQRMSPAAGSHQPQRAATGGGSDVGEPSSSGEVQGAAAGGKSAAQNGGGGRRAGINNAVKASIPAWQLAAAATSTSSNGDVSNSAEAD</sequence>
<dbReference type="EMBL" id="NJES01000014">
    <property type="protein sequence ID" value="PHH80543.1"/>
    <property type="molecule type" value="Genomic_DNA"/>
</dbReference>
<keyword evidence="15" id="KW-1185">Reference proteome</keyword>
<evidence type="ECO:0000256" key="2">
    <source>
        <dbReference type="ARBA" id="ARBA00022448"/>
    </source>
</evidence>
<dbReference type="PANTHER" id="PTHR23058:SF0">
    <property type="entry name" value="PEROXISOMAL MEMBRANE PROTEIN PEX14"/>
    <property type="match status" value="1"/>
</dbReference>